<dbReference type="SUPFAM" id="SSF47413">
    <property type="entry name" value="lambda repressor-like DNA-binding domains"/>
    <property type="match status" value="1"/>
</dbReference>
<dbReference type="Proteomes" id="UP001057481">
    <property type="component" value="Unassembled WGS sequence"/>
</dbReference>
<evidence type="ECO:0000259" key="1">
    <source>
        <dbReference type="PROSITE" id="PS50943"/>
    </source>
</evidence>
<dbReference type="RefSeq" id="WP_205143850.1">
    <property type="nucleotide sequence ID" value="NZ_JAFBDN010000012.1"/>
</dbReference>
<evidence type="ECO:0000313" key="2">
    <source>
        <dbReference type="EMBL" id="MCM2437869.1"/>
    </source>
</evidence>
<dbReference type="CDD" id="cd00093">
    <property type="entry name" value="HTH_XRE"/>
    <property type="match status" value="1"/>
</dbReference>
<feature type="domain" description="HTH cro/C1-type" evidence="1">
    <location>
        <begin position="6"/>
        <end position="69"/>
    </location>
</feature>
<dbReference type="SMART" id="SM00530">
    <property type="entry name" value="HTH_XRE"/>
    <property type="match status" value="1"/>
</dbReference>
<sequence>MFSERLRALRRGRHITLEELAQALNQHLDLTEKPNTASQIGNWERGTRTPSYIEVRKLADFFEVSLDYLVGKLDHEEVDLAMLFLSGSQLTFNQTNLSNKDRYEIFQLINGYFHGKNSRDSLNKANLQEELDLNI</sequence>
<dbReference type="InterPro" id="IPR001387">
    <property type="entry name" value="Cro/C1-type_HTH"/>
</dbReference>
<dbReference type="InterPro" id="IPR010982">
    <property type="entry name" value="Lambda_DNA-bd_dom_sf"/>
</dbReference>
<dbReference type="Gene3D" id="1.10.260.40">
    <property type="entry name" value="lambda repressor-like DNA-binding domains"/>
    <property type="match status" value="1"/>
</dbReference>
<dbReference type="Pfam" id="PF01381">
    <property type="entry name" value="HTH_3"/>
    <property type="match status" value="1"/>
</dbReference>
<keyword evidence="3" id="KW-1185">Reference proteome</keyword>
<organism evidence="2 3">
    <name type="scientific">Periweissella beninensis</name>
    <dbReference type="NCBI Taxonomy" id="504936"/>
    <lineage>
        <taxon>Bacteria</taxon>
        <taxon>Bacillati</taxon>
        <taxon>Bacillota</taxon>
        <taxon>Bacilli</taxon>
        <taxon>Lactobacillales</taxon>
        <taxon>Lactobacillaceae</taxon>
        <taxon>Periweissella</taxon>
    </lineage>
</organism>
<protein>
    <submittedName>
        <fullName evidence="2">Helix-turn-helix transcriptional regulator</fullName>
    </submittedName>
</protein>
<dbReference type="EMBL" id="JAGMVS010000070">
    <property type="protein sequence ID" value="MCM2437869.1"/>
    <property type="molecule type" value="Genomic_DNA"/>
</dbReference>
<evidence type="ECO:0000313" key="3">
    <source>
        <dbReference type="Proteomes" id="UP001057481"/>
    </source>
</evidence>
<comment type="caution">
    <text evidence="2">The sequence shown here is derived from an EMBL/GenBank/DDBJ whole genome shotgun (WGS) entry which is preliminary data.</text>
</comment>
<name>A0ABT0VK95_9LACO</name>
<proteinExistence type="predicted"/>
<dbReference type="PROSITE" id="PS50943">
    <property type="entry name" value="HTH_CROC1"/>
    <property type="match status" value="1"/>
</dbReference>
<reference evidence="2" key="1">
    <citation type="submission" date="2021-04" db="EMBL/GenBank/DDBJ databases">
        <title>Taxonomic assessment of Weissella genus.</title>
        <authorList>
            <person name="Fanelli F."/>
            <person name="Chieffi D."/>
            <person name="Dell'Aquila A."/>
            <person name="Gyu-Sung C."/>
            <person name="Franz C.M.A.P."/>
            <person name="Fusco V."/>
        </authorList>
    </citation>
    <scope>NUCLEOTIDE SEQUENCE</scope>
    <source>
        <strain evidence="2">LMG 25373</strain>
    </source>
</reference>
<gene>
    <name evidence="2" type="ORF">KAK10_08105</name>
</gene>
<accession>A0ABT0VK95</accession>